<reference evidence="1 2" key="1">
    <citation type="submission" date="2015-03" db="EMBL/GenBank/DDBJ databases">
        <title>Genome assembly of Sandaracinus amylolyticus DSM 53668.</title>
        <authorList>
            <person name="Sharma G."/>
            <person name="Subramanian S."/>
        </authorList>
    </citation>
    <scope>NUCLEOTIDE SEQUENCE [LARGE SCALE GENOMIC DNA]</scope>
    <source>
        <strain evidence="1 2">DSM 53668</strain>
    </source>
</reference>
<evidence type="ECO:0000313" key="2">
    <source>
        <dbReference type="Proteomes" id="UP000034883"/>
    </source>
</evidence>
<dbReference type="KEGG" id="samy:DB32_008229"/>
<accession>A0A0F6W9U9</accession>
<name>A0A0F6W9U9_9BACT</name>
<dbReference type="EMBL" id="CP011125">
    <property type="protein sequence ID" value="AKF11080.1"/>
    <property type="molecule type" value="Genomic_DNA"/>
</dbReference>
<protein>
    <submittedName>
        <fullName evidence="1">Uncharacterized protein</fullName>
    </submittedName>
</protein>
<organism evidence="1 2">
    <name type="scientific">Sandaracinus amylolyticus</name>
    <dbReference type="NCBI Taxonomy" id="927083"/>
    <lineage>
        <taxon>Bacteria</taxon>
        <taxon>Pseudomonadati</taxon>
        <taxon>Myxococcota</taxon>
        <taxon>Polyangia</taxon>
        <taxon>Polyangiales</taxon>
        <taxon>Sandaracinaceae</taxon>
        <taxon>Sandaracinus</taxon>
    </lineage>
</organism>
<gene>
    <name evidence="1" type="ORF">DB32_008229</name>
</gene>
<dbReference type="Proteomes" id="UP000034883">
    <property type="component" value="Chromosome"/>
</dbReference>
<dbReference type="AlphaFoldDB" id="A0A0F6W9U9"/>
<evidence type="ECO:0000313" key="1">
    <source>
        <dbReference type="EMBL" id="AKF11080.1"/>
    </source>
</evidence>
<sequence length="70" mass="7321">MLLAGCNTGHLGSECTSHDDCEDVLVCGASEGAPYCTRRCRPDAQSTGCPEGWSCTPRTGDPARGLCTQD</sequence>
<keyword evidence="2" id="KW-1185">Reference proteome</keyword>
<proteinExistence type="predicted"/>